<dbReference type="Gene3D" id="2.120.10.30">
    <property type="entry name" value="TolB, C-terminal domain"/>
    <property type="match status" value="1"/>
</dbReference>
<dbReference type="InterPro" id="IPR011042">
    <property type="entry name" value="6-blade_b-propeller_TolB-like"/>
</dbReference>
<reference evidence="2" key="1">
    <citation type="journal article" date="2014" name="Front. Microbiol.">
        <title>High frequency of phylogenetically diverse reductive dehalogenase-homologous genes in deep subseafloor sedimentary metagenomes.</title>
        <authorList>
            <person name="Kawai M."/>
            <person name="Futagami T."/>
            <person name="Toyoda A."/>
            <person name="Takaki Y."/>
            <person name="Nishi S."/>
            <person name="Hori S."/>
            <person name="Arai W."/>
            <person name="Tsubouchi T."/>
            <person name="Morono Y."/>
            <person name="Uchiyama I."/>
            <person name="Ito T."/>
            <person name="Fujiyama A."/>
            <person name="Inagaki F."/>
            <person name="Takami H."/>
        </authorList>
    </citation>
    <scope>NUCLEOTIDE SEQUENCE</scope>
    <source>
        <strain evidence="2">Expedition CK06-06</strain>
    </source>
</reference>
<accession>X0UWS5</accession>
<dbReference type="Pfam" id="PF07676">
    <property type="entry name" value="PD40"/>
    <property type="match status" value="3"/>
</dbReference>
<proteinExistence type="inferred from homology"/>
<protein>
    <recommendedName>
        <fullName evidence="3">Dipeptidylpeptidase IV N-terminal domain-containing protein</fullName>
    </recommendedName>
</protein>
<comment type="similarity">
    <text evidence="1">Belongs to the TolB family.</text>
</comment>
<dbReference type="AlphaFoldDB" id="X0UWS5"/>
<feature type="non-terminal residue" evidence="2">
    <location>
        <position position="1"/>
    </location>
</feature>
<evidence type="ECO:0000313" key="2">
    <source>
        <dbReference type="EMBL" id="GAG03637.1"/>
    </source>
</evidence>
<dbReference type="SUPFAM" id="SSF69304">
    <property type="entry name" value="Tricorn protease N-terminal domain"/>
    <property type="match status" value="1"/>
</dbReference>
<organism evidence="2">
    <name type="scientific">marine sediment metagenome</name>
    <dbReference type="NCBI Taxonomy" id="412755"/>
    <lineage>
        <taxon>unclassified sequences</taxon>
        <taxon>metagenomes</taxon>
        <taxon>ecological metagenomes</taxon>
    </lineage>
</organism>
<evidence type="ECO:0008006" key="3">
    <source>
        <dbReference type="Google" id="ProtNLM"/>
    </source>
</evidence>
<dbReference type="InterPro" id="IPR011659">
    <property type="entry name" value="WD40"/>
</dbReference>
<dbReference type="PANTHER" id="PTHR36842">
    <property type="entry name" value="PROTEIN TOLB HOMOLOG"/>
    <property type="match status" value="1"/>
</dbReference>
<dbReference type="EMBL" id="BARS01026707">
    <property type="protein sequence ID" value="GAG03637.1"/>
    <property type="molecule type" value="Genomic_DNA"/>
</dbReference>
<gene>
    <name evidence="2" type="ORF">S01H1_42058</name>
</gene>
<evidence type="ECO:0000256" key="1">
    <source>
        <dbReference type="ARBA" id="ARBA00009820"/>
    </source>
</evidence>
<sequence length="179" mass="20010">EGNLKDESQVWAIKLNGEGQRVLTNEQGLQRNPAWSPDGEKIAYASGRGFGAHEIWVMGKDGKNPKKLTQNTNSYDILPEFSPDGERIAFVTDRSGNFDIWVMDKNGGFPKNRTKNNALDTKPVFSPDGKEIVFTSTRSGSLQIWIMRCDGSAPRQITDGKSEYQDAAWARIKTELKTE</sequence>
<comment type="caution">
    <text evidence="2">The sequence shown here is derived from an EMBL/GenBank/DDBJ whole genome shotgun (WGS) entry which is preliminary data.</text>
</comment>
<dbReference type="PANTHER" id="PTHR36842:SF1">
    <property type="entry name" value="PROTEIN TOLB"/>
    <property type="match status" value="1"/>
</dbReference>
<name>X0UWS5_9ZZZZ</name>